<dbReference type="RefSeq" id="XP_005790094.1">
    <property type="nucleotide sequence ID" value="XM_005790037.1"/>
</dbReference>
<organism evidence="2 3">
    <name type="scientific">Emiliania huxleyi (strain CCMP1516)</name>
    <dbReference type="NCBI Taxonomy" id="280463"/>
    <lineage>
        <taxon>Eukaryota</taxon>
        <taxon>Haptista</taxon>
        <taxon>Haptophyta</taxon>
        <taxon>Prymnesiophyceae</taxon>
        <taxon>Isochrysidales</taxon>
        <taxon>Noelaerhabdaceae</taxon>
        <taxon>Emiliania</taxon>
    </lineage>
</organism>
<evidence type="ECO:0000256" key="1">
    <source>
        <dbReference type="SAM" id="MobiDB-lite"/>
    </source>
</evidence>
<dbReference type="EnsemblProtists" id="EOD37665">
    <property type="protein sequence ID" value="EOD37665"/>
    <property type="gene ID" value="EMIHUDRAFT_225245"/>
</dbReference>
<accession>A0A0D3KPI0</accession>
<name>A0A0D3KPI0_EMIH1</name>
<dbReference type="GeneID" id="17282934"/>
<proteinExistence type="predicted"/>
<dbReference type="Proteomes" id="UP000013827">
    <property type="component" value="Unassembled WGS sequence"/>
</dbReference>
<evidence type="ECO:0000313" key="3">
    <source>
        <dbReference type="Proteomes" id="UP000013827"/>
    </source>
</evidence>
<dbReference type="PaxDb" id="2903-EOD37665"/>
<feature type="region of interest" description="Disordered" evidence="1">
    <location>
        <begin position="69"/>
        <end position="93"/>
    </location>
</feature>
<protein>
    <submittedName>
        <fullName evidence="2">Uncharacterized protein</fullName>
    </submittedName>
</protein>
<keyword evidence="3" id="KW-1185">Reference proteome</keyword>
<reference evidence="2" key="2">
    <citation type="submission" date="2024-10" db="UniProtKB">
        <authorList>
            <consortium name="EnsemblProtists"/>
        </authorList>
    </citation>
    <scope>IDENTIFICATION</scope>
</reference>
<reference evidence="3" key="1">
    <citation type="journal article" date="2013" name="Nature">
        <title>Pan genome of the phytoplankton Emiliania underpins its global distribution.</title>
        <authorList>
            <person name="Read B.A."/>
            <person name="Kegel J."/>
            <person name="Klute M.J."/>
            <person name="Kuo A."/>
            <person name="Lefebvre S.C."/>
            <person name="Maumus F."/>
            <person name="Mayer C."/>
            <person name="Miller J."/>
            <person name="Monier A."/>
            <person name="Salamov A."/>
            <person name="Young J."/>
            <person name="Aguilar M."/>
            <person name="Claverie J.M."/>
            <person name="Frickenhaus S."/>
            <person name="Gonzalez K."/>
            <person name="Herman E.K."/>
            <person name="Lin Y.C."/>
            <person name="Napier J."/>
            <person name="Ogata H."/>
            <person name="Sarno A.F."/>
            <person name="Shmutz J."/>
            <person name="Schroeder D."/>
            <person name="de Vargas C."/>
            <person name="Verret F."/>
            <person name="von Dassow P."/>
            <person name="Valentin K."/>
            <person name="Van de Peer Y."/>
            <person name="Wheeler G."/>
            <person name="Dacks J.B."/>
            <person name="Delwiche C.F."/>
            <person name="Dyhrman S.T."/>
            <person name="Glockner G."/>
            <person name="John U."/>
            <person name="Richards T."/>
            <person name="Worden A.Z."/>
            <person name="Zhang X."/>
            <person name="Grigoriev I.V."/>
            <person name="Allen A.E."/>
            <person name="Bidle K."/>
            <person name="Borodovsky M."/>
            <person name="Bowler C."/>
            <person name="Brownlee C."/>
            <person name="Cock J.M."/>
            <person name="Elias M."/>
            <person name="Gladyshev V.N."/>
            <person name="Groth M."/>
            <person name="Guda C."/>
            <person name="Hadaegh A."/>
            <person name="Iglesias-Rodriguez M.D."/>
            <person name="Jenkins J."/>
            <person name="Jones B.M."/>
            <person name="Lawson T."/>
            <person name="Leese F."/>
            <person name="Lindquist E."/>
            <person name="Lobanov A."/>
            <person name="Lomsadze A."/>
            <person name="Malik S.B."/>
            <person name="Marsh M.E."/>
            <person name="Mackinder L."/>
            <person name="Mock T."/>
            <person name="Mueller-Roeber B."/>
            <person name="Pagarete A."/>
            <person name="Parker M."/>
            <person name="Probert I."/>
            <person name="Quesneville H."/>
            <person name="Raines C."/>
            <person name="Rensing S.A."/>
            <person name="Riano-Pachon D.M."/>
            <person name="Richier S."/>
            <person name="Rokitta S."/>
            <person name="Shiraiwa Y."/>
            <person name="Soanes D.M."/>
            <person name="van der Giezen M."/>
            <person name="Wahlund T.M."/>
            <person name="Williams B."/>
            <person name="Wilson W."/>
            <person name="Wolfe G."/>
            <person name="Wurch L.L."/>
        </authorList>
    </citation>
    <scope>NUCLEOTIDE SEQUENCE</scope>
</reference>
<evidence type="ECO:0000313" key="2">
    <source>
        <dbReference type="EnsemblProtists" id="EOD37665"/>
    </source>
</evidence>
<dbReference type="KEGG" id="ehx:EMIHUDRAFT_225245"/>
<sequence>MLIVGDIRVRSYATGQQSLGAVNTTASSVPLKHEPRVEGGAAAKRRESWELGLVQRVVGILLDLEKKKEANQGEGMKDGAPTPGQLQGKRWRGDYSRRLTHSHGLWYFTD</sequence>
<dbReference type="AlphaFoldDB" id="A0A0D3KPI0"/>
<dbReference type="HOGENOM" id="CLU_2175841_0_0_1"/>